<keyword evidence="5 14" id="KW-0067">ATP-binding</keyword>
<dbReference type="EC" id="7.2.2.11" evidence="10"/>
<dbReference type="Gene3D" id="3.40.50.300">
    <property type="entry name" value="P-loop containing nucleotide triphosphate hydrolases"/>
    <property type="match status" value="1"/>
</dbReference>
<reference evidence="14 15" key="1">
    <citation type="journal article" date="2017" name="BMC Genomics">
        <title>Genomic analysis of methanogenic archaea reveals a shift towards energy conservation.</title>
        <authorList>
            <person name="Gilmore S.P."/>
            <person name="Henske J.K."/>
            <person name="Sexton J.A."/>
            <person name="Solomon K.V."/>
            <person name="Seppala S."/>
            <person name="Yoo J.I."/>
            <person name="Huyett L.M."/>
            <person name="Pressman A."/>
            <person name="Cogan J.Z."/>
            <person name="Kivenson V."/>
            <person name="Peng X."/>
            <person name="Tan Y."/>
            <person name="Valentine D.L."/>
            <person name="O'Malley M.A."/>
        </authorList>
    </citation>
    <scope>NUCLEOTIDE SEQUENCE [LARGE SCALE GENOMIC DNA]</scope>
    <source>
        <strain evidence="14 15">MC-15</strain>
    </source>
</reference>
<dbReference type="GO" id="GO:0015833">
    <property type="term" value="P:peptide transport"/>
    <property type="evidence" value="ECO:0007669"/>
    <property type="project" value="InterPro"/>
</dbReference>
<accession>A0A2A2HQJ5</accession>
<dbReference type="GO" id="GO:0005886">
    <property type="term" value="C:plasma membrane"/>
    <property type="evidence" value="ECO:0007669"/>
    <property type="project" value="UniProtKB-SubCell"/>
</dbReference>
<dbReference type="InterPro" id="IPR003593">
    <property type="entry name" value="AAA+_ATPase"/>
</dbReference>
<evidence type="ECO:0000256" key="2">
    <source>
        <dbReference type="ARBA" id="ARBA00022448"/>
    </source>
</evidence>
<evidence type="ECO:0000313" key="15">
    <source>
        <dbReference type="Proteomes" id="UP000218164"/>
    </source>
</evidence>
<evidence type="ECO:0000256" key="4">
    <source>
        <dbReference type="ARBA" id="ARBA00022741"/>
    </source>
</evidence>
<comment type="subcellular location">
    <subcellularLocation>
        <location evidence="1">Cell membrane</location>
        <topology evidence="1">Peripheral membrane protein</topology>
    </subcellularLocation>
</comment>
<sequence length="323" mass="36057">MRCSKITMILDVQQLYVHFPVSSTVIRAVDGVDINIEQSETLAIIGESGSGKSVLGLALLGLLPANCTVNGVIRYHGNNLLTLSENELEMIRGRKIAWVPQNPTGAMNPSMTVGNQIGEPISLHIEKNKTKIRKKVLELLQFVRIIPPEERIDSYPYSFSGGMLQRSLVAMGISGHPEVLVADEPTKGIDIMNKQAITYLLRVLREEGITLIIITHDLPFVQNFADRIAVMYSGRIVEIRGRQEFFDGPLHPYSRGLLRSLPENGLHPIPSGTEDSEENDGGCRFRVRCTFAIERCRIEPPLIPFPDGSAVRCWLYDRREKVA</sequence>
<dbReference type="PROSITE" id="PS50893">
    <property type="entry name" value="ABC_TRANSPORTER_2"/>
    <property type="match status" value="1"/>
</dbReference>
<evidence type="ECO:0000256" key="5">
    <source>
        <dbReference type="ARBA" id="ARBA00022840"/>
    </source>
</evidence>
<dbReference type="InterPro" id="IPR013563">
    <property type="entry name" value="Oligopep_ABC_C"/>
</dbReference>
<evidence type="ECO:0000256" key="3">
    <source>
        <dbReference type="ARBA" id="ARBA00022475"/>
    </source>
</evidence>
<keyword evidence="4" id="KW-0547">Nucleotide-binding</keyword>
<dbReference type="Pfam" id="PF00005">
    <property type="entry name" value="ABC_tran"/>
    <property type="match status" value="1"/>
</dbReference>
<dbReference type="SMART" id="SM00382">
    <property type="entry name" value="AAA"/>
    <property type="match status" value="1"/>
</dbReference>
<keyword evidence="15" id="KW-1185">Reference proteome</keyword>
<evidence type="ECO:0000256" key="9">
    <source>
        <dbReference type="ARBA" id="ARBA00038669"/>
    </source>
</evidence>
<evidence type="ECO:0000259" key="13">
    <source>
        <dbReference type="PROSITE" id="PS50893"/>
    </source>
</evidence>
<organism evidence="14 15">
    <name type="scientific">Methanosarcina spelaei</name>
    <dbReference type="NCBI Taxonomy" id="1036679"/>
    <lineage>
        <taxon>Archaea</taxon>
        <taxon>Methanobacteriati</taxon>
        <taxon>Methanobacteriota</taxon>
        <taxon>Stenosarchaea group</taxon>
        <taxon>Methanomicrobia</taxon>
        <taxon>Methanosarcinales</taxon>
        <taxon>Methanosarcinaceae</taxon>
        <taxon>Methanosarcina</taxon>
    </lineage>
</organism>
<evidence type="ECO:0000256" key="7">
    <source>
        <dbReference type="ARBA" id="ARBA00023065"/>
    </source>
</evidence>
<comment type="subunit">
    <text evidence="9">The complex is composed of two ATP-binding proteins (NikD and NikE), two transmembrane proteins (NikB and NikC) and a solute-binding protein (NikA).</text>
</comment>
<dbReference type="EMBL" id="LMVP01000479">
    <property type="protein sequence ID" value="PAV11697.1"/>
    <property type="molecule type" value="Genomic_DNA"/>
</dbReference>
<dbReference type="InterPro" id="IPR050388">
    <property type="entry name" value="ABC_Ni/Peptide_Import"/>
</dbReference>
<dbReference type="Pfam" id="PF08352">
    <property type="entry name" value="oligo_HPY"/>
    <property type="match status" value="1"/>
</dbReference>
<dbReference type="GO" id="GO:0016887">
    <property type="term" value="F:ATP hydrolysis activity"/>
    <property type="evidence" value="ECO:0007669"/>
    <property type="project" value="InterPro"/>
</dbReference>
<gene>
    <name evidence="14" type="primary">dppD</name>
    <name evidence="14" type="ORF">ASJ81_09425</name>
</gene>
<dbReference type="CDD" id="cd03257">
    <property type="entry name" value="ABC_NikE_OppD_transporters"/>
    <property type="match status" value="1"/>
</dbReference>
<evidence type="ECO:0000256" key="10">
    <source>
        <dbReference type="ARBA" id="ARBA00039098"/>
    </source>
</evidence>
<dbReference type="SUPFAM" id="SSF52540">
    <property type="entry name" value="P-loop containing nucleoside triphosphate hydrolases"/>
    <property type="match status" value="1"/>
</dbReference>
<dbReference type="GO" id="GO:0015413">
    <property type="term" value="F:ABC-type nickel transporter activity"/>
    <property type="evidence" value="ECO:0007669"/>
    <property type="project" value="UniProtKB-EC"/>
</dbReference>
<evidence type="ECO:0000256" key="1">
    <source>
        <dbReference type="ARBA" id="ARBA00004202"/>
    </source>
</evidence>
<evidence type="ECO:0000256" key="12">
    <source>
        <dbReference type="ARBA" id="ARBA00048610"/>
    </source>
</evidence>
<dbReference type="PANTHER" id="PTHR43297">
    <property type="entry name" value="OLIGOPEPTIDE TRANSPORT ATP-BINDING PROTEIN APPD"/>
    <property type="match status" value="1"/>
</dbReference>
<keyword evidence="8" id="KW-0472">Membrane</keyword>
<proteinExistence type="predicted"/>
<keyword evidence="2" id="KW-0813">Transport</keyword>
<keyword evidence="6" id="KW-1278">Translocase</keyword>
<evidence type="ECO:0000256" key="11">
    <source>
        <dbReference type="ARBA" id="ARBA00044143"/>
    </source>
</evidence>
<protein>
    <recommendedName>
        <fullName evidence="11">Nickel import system ATP-binding protein NikD</fullName>
        <ecNumber evidence="10">7.2.2.11</ecNumber>
    </recommendedName>
</protein>
<feature type="domain" description="ABC transporter" evidence="13">
    <location>
        <begin position="10"/>
        <end position="258"/>
    </location>
</feature>
<dbReference type="AlphaFoldDB" id="A0A2A2HQJ5"/>
<dbReference type="InterPro" id="IPR027417">
    <property type="entry name" value="P-loop_NTPase"/>
</dbReference>
<dbReference type="GO" id="GO:0005524">
    <property type="term" value="F:ATP binding"/>
    <property type="evidence" value="ECO:0007669"/>
    <property type="project" value="UniProtKB-KW"/>
</dbReference>
<name>A0A2A2HQJ5_9EURY</name>
<dbReference type="PANTHER" id="PTHR43297:SF13">
    <property type="entry name" value="NICKEL ABC TRANSPORTER, ATP-BINDING PROTEIN"/>
    <property type="match status" value="1"/>
</dbReference>
<evidence type="ECO:0000256" key="6">
    <source>
        <dbReference type="ARBA" id="ARBA00022967"/>
    </source>
</evidence>
<evidence type="ECO:0000256" key="8">
    <source>
        <dbReference type="ARBA" id="ARBA00023136"/>
    </source>
</evidence>
<keyword evidence="3" id="KW-1003">Cell membrane</keyword>
<comment type="caution">
    <text evidence="14">The sequence shown here is derived from an EMBL/GenBank/DDBJ whole genome shotgun (WGS) entry which is preliminary data.</text>
</comment>
<dbReference type="NCBIfam" id="TIGR01727">
    <property type="entry name" value="oligo_HPY"/>
    <property type="match status" value="1"/>
</dbReference>
<keyword evidence="7" id="KW-0406">Ion transport</keyword>
<dbReference type="Proteomes" id="UP000218164">
    <property type="component" value="Unassembled WGS sequence"/>
</dbReference>
<comment type="catalytic activity">
    <reaction evidence="12">
        <text>Ni(2+)(out) + ATP + H2O = Ni(2+)(in) + ADP + phosphate + H(+)</text>
        <dbReference type="Rhea" id="RHEA:15557"/>
        <dbReference type="ChEBI" id="CHEBI:15377"/>
        <dbReference type="ChEBI" id="CHEBI:15378"/>
        <dbReference type="ChEBI" id="CHEBI:30616"/>
        <dbReference type="ChEBI" id="CHEBI:43474"/>
        <dbReference type="ChEBI" id="CHEBI:49786"/>
        <dbReference type="ChEBI" id="CHEBI:456216"/>
        <dbReference type="EC" id="7.2.2.11"/>
    </reaction>
    <physiologicalReaction direction="left-to-right" evidence="12">
        <dbReference type="Rhea" id="RHEA:15558"/>
    </physiologicalReaction>
</comment>
<evidence type="ECO:0000313" key="14">
    <source>
        <dbReference type="EMBL" id="PAV11697.1"/>
    </source>
</evidence>
<dbReference type="InterPro" id="IPR003439">
    <property type="entry name" value="ABC_transporter-like_ATP-bd"/>
</dbReference>